<name>A0ABS5S3V6_9FLAO</name>
<evidence type="ECO:0008006" key="3">
    <source>
        <dbReference type="Google" id="ProtNLM"/>
    </source>
</evidence>
<reference evidence="1 2" key="1">
    <citation type="submission" date="2021-05" db="EMBL/GenBank/DDBJ databases">
        <title>Aequorivita echinoideorum JCM 30378 genome.</title>
        <authorList>
            <person name="Zhang H."/>
            <person name="Li C."/>
        </authorList>
    </citation>
    <scope>NUCLEOTIDE SEQUENCE [LARGE SCALE GENOMIC DNA]</scope>
    <source>
        <strain evidence="1 2">JCM30378</strain>
    </source>
</reference>
<evidence type="ECO:0000313" key="2">
    <source>
        <dbReference type="Proteomes" id="UP001297092"/>
    </source>
</evidence>
<keyword evidence="2" id="KW-1185">Reference proteome</keyword>
<protein>
    <recommendedName>
        <fullName evidence="3">MORN repeat variant</fullName>
    </recommendedName>
</protein>
<dbReference type="Gene3D" id="3.90.930.1">
    <property type="match status" value="1"/>
</dbReference>
<gene>
    <name evidence="1" type="ORF">KIV10_06860</name>
</gene>
<organism evidence="1 2">
    <name type="scientific">Aequorivita echinoideorum</name>
    <dbReference type="NCBI Taxonomy" id="1549647"/>
    <lineage>
        <taxon>Bacteria</taxon>
        <taxon>Pseudomonadati</taxon>
        <taxon>Bacteroidota</taxon>
        <taxon>Flavobacteriia</taxon>
        <taxon>Flavobacteriales</taxon>
        <taxon>Flavobacteriaceae</taxon>
        <taxon>Aequorivita</taxon>
    </lineage>
</organism>
<dbReference type="RefSeq" id="WP_214112736.1">
    <property type="nucleotide sequence ID" value="NZ_JAHCTB010000002.1"/>
</dbReference>
<sequence>MTKIVIYSLIVLILVSCNGYSQKTDPKSADSSQIEKIDTITKLRSDGTKEFEVQTKNGFKTGSGFLFDRNENIVGLKHFENDTLNGFGLLLYENTFKPQYLYESNNGKRDGVLIDFYENGVIKSFRSSDLFNDSQHIKFHENGTIKEIGKTKKGKANGIWLYFDNNGILEKKVEYENGNIKK</sequence>
<dbReference type="InterPro" id="IPR011652">
    <property type="entry name" value="MORN_2"/>
</dbReference>
<dbReference type="PROSITE" id="PS51257">
    <property type="entry name" value="PROKAR_LIPOPROTEIN"/>
    <property type="match status" value="1"/>
</dbReference>
<proteinExistence type="predicted"/>
<accession>A0ABS5S3V6</accession>
<evidence type="ECO:0000313" key="1">
    <source>
        <dbReference type="EMBL" id="MBT0607896.1"/>
    </source>
</evidence>
<dbReference type="Pfam" id="PF07661">
    <property type="entry name" value="MORN_2"/>
    <property type="match status" value="2"/>
</dbReference>
<comment type="caution">
    <text evidence="1">The sequence shown here is derived from an EMBL/GenBank/DDBJ whole genome shotgun (WGS) entry which is preliminary data.</text>
</comment>
<dbReference type="SUPFAM" id="SSF82185">
    <property type="entry name" value="Histone H3 K4-specific methyltransferase SET7/9 N-terminal domain"/>
    <property type="match status" value="2"/>
</dbReference>
<dbReference type="EMBL" id="JAHCTB010000002">
    <property type="protein sequence ID" value="MBT0607896.1"/>
    <property type="molecule type" value="Genomic_DNA"/>
</dbReference>
<dbReference type="Proteomes" id="UP001297092">
    <property type="component" value="Unassembled WGS sequence"/>
</dbReference>